<proteinExistence type="predicted"/>
<evidence type="ECO:0000313" key="1">
    <source>
        <dbReference type="EMBL" id="KAI8441157.1"/>
    </source>
</evidence>
<gene>
    <name evidence="1" type="ORF">MSG28_009399</name>
</gene>
<protein>
    <submittedName>
        <fullName evidence="1">Uncharacterized protein</fullName>
    </submittedName>
</protein>
<name>A0ACC0KXE4_CHOFU</name>
<dbReference type="Proteomes" id="UP001064048">
    <property type="component" value="Chromosome 15"/>
</dbReference>
<dbReference type="EMBL" id="CM046115">
    <property type="protein sequence ID" value="KAI8441157.1"/>
    <property type="molecule type" value="Genomic_DNA"/>
</dbReference>
<organism evidence="1 2">
    <name type="scientific">Choristoneura fumiferana</name>
    <name type="common">Spruce budworm moth</name>
    <name type="synonym">Archips fumiferana</name>
    <dbReference type="NCBI Taxonomy" id="7141"/>
    <lineage>
        <taxon>Eukaryota</taxon>
        <taxon>Metazoa</taxon>
        <taxon>Ecdysozoa</taxon>
        <taxon>Arthropoda</taxon>
        <taxon>Hexapoda</taxon>
        <taxon>Insecta</taxon>
        <taxon>Pterygota</taxon>
        <taxon>Neoptera</taxon>
        <taxon>Endopterygota</taxon>
        <taxon>Lepidoptera</taxon>
        <taxon>Glossata</taxon>
        <taxon>Ditrysia</taxon>
        <taxon>Tortricoidea</taxon>
        <taxon>Tortricidae</taxon>
        <taxon>Tortricinae</taxon>
        <taxon>Choristoneura</taxon>
    </lineage>
</organism>
<reference evidence="1 2" key="1">
    <citation type="journal article" date="2022" name="Genome Biol. Evol.">
        <title>The Spruce Budworm Genome: Reconstructing the Evolutionary History of Antifreeze Proteins.</title>
        <authorList>
            <person name="Beliveau C."/>
            <person name="Gagne P."/>
            <person name="Picq S."/>
            <person name="Vernygora O."/>
            <person name="Keeling C.I."/>
            <person name="Pinkney K."/>
            <person name="Doucet D."/>
            <person name="Wen F."/>
            <person name="Johnston J.S."/>
            <person name="Maaroufi H."/>
            <person name="Boyle B."/>
            <person name="Laroche J."/>
            <person name="Dewar K."/>
            <person name="Juretic N."/>
            <person name="Blackburn G."/>
            <person name="Nisole A."/>
            <person name="Brunet B."/>
            <person name="Brandao M."/>
            <person name="Lumley L."/>
            <person name="Duan J."/>
            <person name="Quan G."/>
            <person name="Lucarotti C.J."/>
            <person name="Roe A.D."/>
            <person name="Sperling F.A.H."/>
            <person name="Levesque R.C."/>
            <person name="Cusson M."/>
        </authorList>
    </citation>
    <scope>NUCLEOTIDE SEQUENCE [LARGE SCALE GENOMIC DNA]</scope>
    <source>
        <strain evidence="1">Glfc:IPQL:Cfum</strain>
    </source>
</reference>
<evidence type="ECO:0000313" key="2">
    <source>
        <dbReference type="Proteomes" id="UP001064048"/>
    </source>
</evidence>
<accession>A0ACC0KXE4</accession>
<sequence length="333" mass="36302">MCRSAHKGFVFRLQSLASCVSDVTVCEENKVSKIVSVVKKIVKAVLLGYGQNISSVVWQCGGSPISDRFILTAAHCTRAKNIGYVKYTMVGSLKRTDDVAPWQVHRIRRIVKHPHFNPRTKHNDIALLETDPIRLNQSVVPACLDVFGGDRDRAVTLTKFTDTECGDRYPANRYGATFNSTIQLCYGDYNRTADTCQGDSGGPLTILNRRLHCMYAVVGITSYGVGCGIPGQPTCNVIDVGALGPYALEPGAYSERVRAYTARVAAAPAPAPPPPPRLLKDVPLAERNAMFTKPGLANDDRDLIANAVKKAAAAISELRVEHHEDLVVPFRVP</sequence>
<comment type="caution">
    <text evidence="1">The sequence shown here is derived from an EMBL/GenBank/DDBJ whole genome shotgun (WGS) entry which is preliminary data.</text>
</comment>
<keyword evidence="2" id="KW-1185">Reference proteome</keyword>